<keyword evidence="1" id="KW-0175">Coiled coil</keyword>
<sequence length="376" mass="44280">MHFRGLQNLGNTCYMNSFIQALHLCSDFRQQVLDFEINRIAQQLQDYTQNKQLGNKPNVGLLLQLQQLFAFLSFSARESINPIRFRMTLPDQFKNNYNQHDANEFGKILLDEIETNLKKLKIYENLIKDSFQGQIEWTIECLNCNQIFKTQEDILDLSLSIPNTNSIKLEELIEENCKPEIMDGDNQYQCDNCNSKTNAKRHFTIKKTAQNFIITLNRFDFKYSGNTKILTKVDIPNKIQINQQSLFLQAVIVHSGAQINYGHYFTLSRYTLLNDEQICRYPCIQTALQNLYVQQTPYILFYKTDYPYQVAKIKQNFLKNIIDQDNQNYMNLKQQNQQQQQQMIVQNQQTFNQKNDDDDDDYGQQGNQGVQNRIIF</sequence>
<evidence type="ECO:0000313" key="4">
    <source>
        <dbReference type="Proteomes" id="UP000692954"/>
    </source>
</evidence>
<dbReference type="InterPro" id="IPR001394">
    <property type="entry name" value="Peptidase_C19_UCH"/>
</dbReference>
<dbReference type="InterPro" id="IPR018200">
    <property type="entry name" value="USP_CS"/>
</dbReference>
<evidence type="ECO:0000313" key="3">
    <source>
        <dbReference type="EMBL" id="CAD8113113.1"/>
    </source>
</evidence>
<reference evidence="3" key="1">
    <citation type="submission" date="2021-01" db="EMBL/GenBank/DDBJ databases">
        <authorList>
            <consortium name="Genoscope - CEA"/>
            <person name="William W."/>
        </authorList>
    </citation>
    <scope>NUCLEOTIDE SEQUENCE</scope>
</reference>
<dbReference type="PROSITE" id="PS50235">
    <property type="entry name" value="USP_3"/>
    <property type="match status" value="1"/>
</dbReference>
<proteinExistence type="predicted"/>
<name>A0A8S1QCB5_9CILI</name>
<dbReference type="GO" id="GO:0005634">
    <property type="term" value="C:nucleus"/>
    <property type="evidence" value="ECO:0007669"/>
    <property type="project" value="TreeGrafter"/>
</dbReference>
<feature type="coiled-coil region" evidence="1">
    <location>
        <begin position="322"/>
        <end position="349"/>
    </location>
</feature>
<dbReference type="GO" id="GO:0004843">
    <property type="term" value="F:cysteine-type deubiquitinase activity"/>
    <property type="evidence" value="ECO:0007669"/>
    <property type="project" value="InterPro"/>
</dbReference>
<keyword evidence="4" id="KW-1185">Reference proteome</keyword>
<dbReference type="PROSITE" id="PS00972">
    <property type="entry name" value="USP_1"/>
    <property type="match status" value="1"/>
</dbReference>
<protein>
    <recommendedName>
        <fullName evidence="2">USP domain-containing protein</fullName>
    </recommendedName>
</protein>
<dbReference type="PANTHER" id="PTHR24006">
    <property type="entry name" value="UBIQUITIN CARBOXYL-TERMINAL HYDROLASE"/>
    <property type="match status" value="1"/>
</dbReference>
<organism evidence="3 4">
    <name type="scientific">Paramecium sonneborni</name>
    <dbReference type="NCBI Taxonomy" id="65129"/>
    <lineage>
        <taxon>Eukaryota</taxon>
        <taxon>Sar</taxon>
        <taxon>Alveolata</taxon>
        <taxon>Ciliophora</taxon>
        <taxon>Intramacronucleata</taxon>
        <taxon>Oligohymenophorea</taxon>
        <taxon>Peniculida</taxon>
        <taxon>Parameciidae</taxon>
        <taxon>Paramecium</taxon>
    </lineage>
</organism>
<dbReference type="EMBL" id="CAJJDN010000102">
    <property type="protein sequence ID" value="CAD8113113.1"/>
    <property type="molecule type" value="Genomic_DNA"/>
</dbReference>
<dbReference type="AlphaFoldDB" id="A0A8S1QCB5"/>
<feature type="domain" description="USP" evidence="2">
    <location>
        <begin position="4"/>
        <end position="305"/>
    </location>
</feature>
<dbReference type="OrthoDB" id="299653at2759"/>
<evidence type="ECO:0000256" key="1">
    <source>
        <dbReference type="SAM" id="Coils"/>
    </source>
</evidence>
<accession>A0A8S1QCB5</accession>
<evidence type="ECO:0000259" key="2">
    <source>
        <dbReference type="PROSITE" id="PS50235"/>
    </source>
</evidence>
<dbReference type="Pfam" id="PF00443">
    <property type="entry name" value="UCH"/>
    <property type="match status" value="1"/>
</dbReference>
<dbReference type="GO" id="GO:0016579">
    <property type="term" value="P:protein deubiquitination"/>
    <property type="evidence" value="ECO:0007669"/>
    <property type="project" value="InterPro"/>
</dbReference>
<dbReference type="GO" id="GO:0005829">
    <property type="term" value="C:cytosol"/>
    <property type="evidence" value="ECO:0007669"/>
    <property type="project" value="TreeGrafter"/>
</dbReference>
<dbReference type="InterPro" id="IPR050164">
    <property type="entry name" value="Peptidase_C19"/>
</dbReference>
<gene>
    <name evidence="3" type="ORF">PSON_ATCC_30995.1.T1020118</name>
</gene>
<comment type="caution">
    <text evidence="3">The sequence shown here is derived from an EMBL/GenBank/DDBJ whole genome shotgun (WGS) entry which is preliminary data.</text>
</comment>
<dbReference type="InterPro" id="IPR028889">
    <property type="entry name" value="USP"/>
</dbReference>
<dbReference type="Proteomes" id="UP000692954">
    <property type="component" value="Unassembled WGS sequence"/>
</dbReference>